<keyword evidence="2" id="KW-1003">Cell membrane</keyword>
<dbReference type="Gene3D" id="1.20.1070.10">
    <property type="entry name" value="Rhodopsin 7-helix transmembrane proteins"/>
    <property type="match status" value="1"/>
</dbReference>
<keyword evidence="3 10" id="KW-0812">Transmembrane</keyword>
<dbReference type="GO" id="GO:0005886">
    <property type="term" value="C:plasma membrane"/>
    <property type="evidence" value="ECO:0007669"/>
    <property type="project" value="UniProtKB-SubCell"/>
</dbReference>
<evidence type="ECO:0000256" key="3">
    <source>
        <dbReference type="ARBA" id="ARBA00022692"/>
    </source>
</evidence>
<protein>
    <submittedName>
        <fullName evidence="12">Mrgprh: Mas-related G-protein coupled receptor member H</fullName>
    </submittedName>
</protein>
<reference evidence="12 13" key="1">
    <citation type="journal article" date="2024" name="Proc. Natl. Acad. Sci. U.S.A.">
        <title>The genetic regulatory architecture and epigenomic basis for age-related changes in rattlesnake venom.</title>
        <authorList>
            <person name="Hogan M.P."/>
            <person name="Holding M.L."/>
            <person name="Nystrom G.S."/>
            <person name="Colston T.J."/>
            <person name="Bartlett D.A."/>
            <person name="Mason A.J."/>
            <person name="Ellsworth S.A."/>
            <person name="Rautsaw R.M."/>
            <person name="Lawrence K.C."/>
            <person name="Strickland J.L."/>
            <person name="He B."/>
            <person name="Fraser P."/>
            <person name="Margres M.J."/>
            <person name="Gilbert D.M."/>
            <person name="Gibbs H.L."/>
            <person name="Parkinson C.L."/>
            <person name="Rokyta D.R."/>
        </authorList>
    </citation>
    <scope>NUCLEOTIDE SEQUENCE [LARGE SCALE GENOMIC DNA]</scope>
    <source>
        <strain evidence="12">DRR0105</strain>
    </source>
</reference>
<evidence type="ECO:0000256" key="1">
    <source>
        <dbReference type="ARBA" id="ARBA00004651"/>
    </source>
</evidence>
<evidence type="ECO:0000256" key="9">
    <source>
        <dbReference type="ARBA" id="ARBA00061394"/>
    </source>
</evidence>
<dbReference type="SUPFAM" id="SSF81321">
    <property type="entry name" value="Family A G protein-coupled receptor-like"/>
    <property type="match status" value="1"/>
</dbReference>
<accession>A0AAW1BL80</accession>
<feature type="transmembrane region" description="Helical" evidence="10">
    <location>
        <begin position="36"/>
        <end position="60"/>
    </location>
</feature>
<evidence type="ECO:0000256" key="10">
    <source>
        <dbReference type="SAM" id="Phobius"/>
    </source>
</evidence>
<keyword evidence="13" id="KW-1185">Reference proteome</keyword>
<gene>
    <name evidence="12" type="ORF">NXF25_007786</name>
</gene>
<comment type="subcellular location">
    <subcellularLocation>
        <location evidence="1">Cell membrane</location>
        <topology evidence="1">Multi-pass membrane protein</topology>
    </subcellularLocation>
</comment>
<comment type="caution">
    <text evidence="12">The sequence shown here is derived from an EMBL/GenBank/DDBJ whole genome shotgun (WGS) entry which is preliminary data.</text>
</comment>
<evidence type="ECO:0000256" key="2">
    <source>
        <dbReference type="ARBA" id="ARBA00022475"/>
    </source>
</evidence>
<evidence type="ECO:0000313" key="13">
    <source>
        <dbReference type="Proteomes" id="UP001474421"/>
    </source>
</evidence>
<dbReference type="Proteomes" id="UP001474421">
    <property type="component" value="Unassembled WGS sequence"/>
</dbReference>
<dbReference type="EMBL" id="JAOTOJ010000003">
    <property type="protein sequence ID" value="KAK9402959.1"/>
    <property type="molecule type" value="Genomic_DNA"/>
</dbReference>
<keyword evidence="7 12" id="KW-0675">Receptor</keyword>
<keyword evidence="6 10" id="KW-0472">Membrane</keyword>
<keyword evidence="4 10" id="KW-1133">Transmembrane helix</keyword>
<feature type="transmembrane region" description="Helical" evidence="10">
    <location>
        <begin position="150"/>
        <end position="171"/>
    </location>
</feature>
<dbReference type="Pfam" id="PF00001">
    <property type="entry name" value="7tm_1"/>
    <property type="match status" value="1"/>
</dbReference>
<comment type="similarity">
    <text evidence="9">Belongs to the G-protein coupled receptor 1 family. Mas subfamily.</text>
</comment>
<dbReference type="PRINTS" id="PR00237">
    <property type="entry name" value="GPCRRHODOPSN"/>
</dbReference>
<organism evidence="12 13">
    <name type="scientific">Crotalus adamanteus</name>
    <name type="common">Eastern diamondback rattlesnake</name>
    <dbReference type="NCBI Taxonomy" id="8729"/>
    <lineage>
        <taxon>Eukaryota</taxon>
        <taxon>Metazoa</taxon>
        <taxon>Chordata</taxon>
        <taxon>Craniata</taxon>
        <taxon>Vertebrata</taxon>
        <taxon>Euteleostomi</taxon>
        <taxon>Lepidosauria</taxon>
        <taxon>Squamata</taxon>
        <taxon>Bifurcata</taxon>
        <taxon>Unidentata</taxon>
        <taxon>Episquamata</taxon>
        <taxon>Toxicofera</taxon>
        <taxon>Serpentes</taxon>
        <taxon>Colubroidea</taxon>
        <taxon>Viperidae</taxon>
        <taxon>Crotalinae</taxon>
        <taxon>Crotalus</taxon>
    </lineage>
</organism>
<dbReference type="AlphaFoldDB" id="A0AAW1BL80"/>
<dbReference type="InterPro" id="IPR026234">
    <property type="entry name" value="MRGPCRFAMILY"/>
</dbReference>
<feature type="transmembrane region" description="Helical" evidence="10">
    <location>
        <begin position="219"/>
        <end position="249"/>
    </location>
</feature>
<evidence type="ECO:0000256" key="5">
    <source>
        <dbReference type="ARBA" id="ARBA00023040"/>
    </source>
</evidence>
<evidence type="ECO:0000313" key="12">
    <source>
        <dbReference type="EMBL" id="KAK9402959.1"/>
    </source>
</evidence>
<evidence type="ECO:0000259" key="11">
    <source>
        <dbReference type="PROSITE" id="PS50262"/>
    </source>
</evidence>
<sequence length="306" mass="34645">MMNSSLGDLNATENYDGYNNAREHTEQLTLSDVEVILWRGIILMVCCIGFVGNGYIIWLLGFQMKRNCFTTFILNLAIADFWFLTFIVIYFIYAFINMLEGILGFICSSLSHMMYVNAHFLMTAISIDRCVAVLFPIWHRCSRPKYLSPAVCVFLWIASFLLVGTVDIMMVTKLILNDSLSSLYFLVTAIVCLPLITLSTVVLFIKVCIKSNQKNQGRLLLMILITLLCFLILSFPLSVFAVIASFFSIEHETKLGYLILLFSCLNSSINPVIYFLVGRKKGARSKESMKVRLQNVFKEGEATGGR</sequence>
<feature type="domain" description="G-protein coupled receptors family 1 profile" evidence="11">
    <location>
        <begin position="52"/>
        <end position="274"/>
    </location>
</feature>
<keyword evidence="8" id="KW-0807">Transducer</keyword>
<dbReference type="PROSITE" id="PS50262">
    <property type="entry name" value="G_PROTEIN_RECEP_F1_2"/>
    <property type="match status" value="1"/>
</dbReference>
<dbReference type="PRINTS" id="PR02108">
    <property type="entry name" value="MRGPCRFAMILY"/>
</dbReference>
<proteinExistence type="inferred from homology"/>
<dbReference type="InterPro" id="IPR017452">
    <property type="entry name" value="GPCR_Rhodpsn_7TM"/>
</dbReference>
<dbReference type="FunFam" id="1.20.1070.10:FF:000193">
    <property type="entry name" value="Mas-related G-protein coupled receptor member E"/>
    <property type="match status" value="1"/>
</dbReference>
<evidence type="ECO:0000256" key="7">
    <source>
        <dbReference type="ARBA" id="ARBA00023170"/>
    </source>
</evidence>
<feature type="transmembrane region" description="Helical" evidence="10">
    <location>
        <begin position="72"/>
        <end position="96"/>
    </location>
</feature>
<dbReference type="InterPro" id="IPR000276">
    <property type="entry name" value="GPCR_Rhodpsn"/>
</dbReference>
<evidence type="ECO:0000256" key="6">
    <source>
        <dbReference type="ARBA" id="ARBA00023136"/>
    </source>
</evidence>
<evidence type="ECO:0000256" key="8">
    <source>
        <dbReference type="ARBA" id="ARBA00023224"/>
    </source>
</evidence>
<feature type="transmembrane region" description="Helical" evidence="10">
    <location>
        <begin position="255"/>
        <end position="277"/>
    </location>
</feature>
<dbReference type="PANTHER" id="PTHR11334">
    <property type="entry name" value="MAS-RELATED G-PROTEIN COUPLED RECEPTOR"/>
    <property type="match status" value="1"/>
</dbReference>
<evidence type="ECO:0000256" key="4">
    <source>
        <dbReference type="ARBA" id="ARBA00022989"/>
    </source>
</evidence>
<dbReference type="PANTHER" id="PTHR11334:SF68">
    <property type="entry name" value="G-PROTEIN COUPLED RECEPTORS FAMILY 1 PROFILE DOMAIN-CONTAINING PROTEIN-RELATED"/>
    <property type="match status" value="1"/>
</dbReference>
<feature type="transmembrane region" description="Helical" evidence="10">
    <location>
        <begin position="183"/>
        <end position="207"/>
    </location>
</feature>
<feature type="transmembrane region" description="Helical" evidence="10">
    <location>
        <begin position="116"/>
        <end position="138"/>
    </location>
</feature>
<name>A0AAW1BL80_CROAD</name>
<dbReference type="GO" id="GO:0004930">
    <property type="term" value="F:G protein-coupled receptor activity"/>
    <property type="evidence" value="ECO:0007669"/>
    <property type="project" value="UniProtKB-KW"/>
</dbReference>
<keyword evidence="5" id="KW-0297">G-protein coupled receptor</keyword>